<dbReference type="InterPro" id="IPR036291">
    <property type="entry name" value="NAD(P)-bd_dom_sf"/>
</dbReference>
<comment type="similarity">
    <text evidence="1 3">Belongs to the short-chain dehydrogenases/reductases (SDR) family.</text>
</comment>
<dbReference type="Gene3D" id="3.40.50.720">
    <property type="entry name" value="NAD(P)-binding Rossmann-like Domain"/>
    <property type="match status" value="1"/>
</dbReference>
<dbReference type="InterPro" id="IPR057326">
    <property type="entry name" value="KR_dom"/>
</dbReference>
<gene>
    <name evidence="5" type="ORF">J42TS3_16940</name>
</gene>
<reference evidence="5 6" key="1">
    <citation type="submission" date="2021-03" db="EMBL/GenBank/DDBJ databases">
        <title>Antimicrobial resistance genes in bacteria isolated from Japanese honey, and their potential for conferring macrolide and lincosamide resistance in the American foulbrood pathogen Paenibacillus larvae.</title>
        <authorList>
            <person name="Okamoto M."/>
            <person name="Kumagai M."/>
            <person name="Kanamori H."/>
            <person name="Takamatsu D."/>
        </authorList>
    </citation>
    <scope>NUCLEOTIDE SEQUENCE [LARGE SCALE GENOMIC DNA]</scope>
    <source>
        <strain evidence="5 6">J42TS3</strain>
    </source>
</reference>
<dbReference type="SMART" id="SM00822">
    <property type="entry name" value="PKS_KR"/>
    <property type="match status" value="1"/>
</dbReference>
<evidence type="ECO:0000259" key="4">
    <source>
        <dbReference type="SMART" id="SM00822"/>
    </source>
</evidence>
<organism evidence="5 6">
    <name type="scientific">Paenibacillus vini</name>
    <dbReference type="NCBI Taxonomy" id="1476024"/>
    <lineage>
        <taxon>Bacteria</taxon>
        <taxon>Bacillati</taxon>
        <taxon>Bacillota</taxon>
        <taxon>Bacilli</taxon>
        <taxon>Bacillales</taxon>
        <taxon>Paenibacillaceae</taxon>
        <taxon>Paenibacillus</taxon>
    </lineage>
</organism>
<accession>A0ABQ4M9L1</accession>
<evidence type="ECO:0000313" key="5">
    <source>
        <dbReference type="EMBL" id="GIP52659.1"/>
    </source>
</evidence>
<evidence type="ECO:0000313" key="6">
    <source>
        <dbReference type="Proteomes" id="UP000679992"/>
    </source>
</evidence>
<evidence type="ECO:0000256" key="2">
    <source>
        <dbReference type="ARBA" id="ARBA00023002"/>
    </source>
</evidence>
<keyword evidence="2" id="KW-0560">Oxidoreductase</keyword>
<dbReference type="PANTHER" id="PTHR42901">
    <property type="entry name" value="ALCOHOL DEHYDROGENASE"/>
    <property type="match status" value="1"/>
</dbReference>
<dbReference type="PANTHER" id="PTHR42901:SF1">
    <property type="entry name" value="ALCOHOL DEHYDROGENASE"/>
    <property type="match status" value="1"/>
</dbReference>
<name>A0ABQ4M9L1_9BACL</name>
<protein>
    <submittedName>
        <fullName evidence="5">3-oxoacyl-ACP reductase</fullName>
    </submittedName>
</protein>
<feature type="domain" description="Ketoreductase" evidence="4">
    <location>
        <begin position="7"/>
        <end position="195"/>
    </location>
</feature>
<dbReference type="EMBL" id="BOSL01000004">
    <property type="protein sequence ID" value="GIP52659.1"/>
    <property type="molecule type" value="Genomic_DNA"/>
</dbReference>
<comment type="caution">
    <text evidence="5">The sequence shown here is derived from an EMBL/GenBank/DDBJ whole genome shotgun (WGS) entry which is preliminary data.</text>
</comment>
<keyword evidence="6" id="KW-1185">Reference proteome</keyword>
<evidence type="ECO:0000256" key="1">
    <source>
        <dbReference type="ARBA" id="ARBA00006484"/>
    </source>
</evidence>
<dbReference type="Pfam" id="PF00106">
    <property type="entry name" value="adh_short"/>
    <property type="match status" value="1"/>
</dbReference>
<proteinExistence type="inferred from homology"/>
<dbReference type="InterPro" id="IPR002347">
    <property type="entry name" value="SDR_fam"/>
</dbReference>
<dbReference type="PRINTS" id="PR00080">
    <property type="entry name" value="SDRFAMILY"/>
</dbReference>
<evidence type="ECO:0000256" key="3">
    <source>
        <dbReference type="RuleBase" id="RU000363"/>
    </source>
</evidence>
<dbReference type="CDD" id="cd05233">
    <property type="entry name" value="SDR_c"/>
    <property type="match status" value="1"/>
</dbReference>
<dbReference type="SUPFAM" id="SSF51735">
    <property type="entry name" value="NAD(P)-binding Rossmann-fold domains"/>
    <property type="match status" value="1"/>
</dbReference>
<sequence>MVNTKGKWALITGASRGVGYETAIFMAQQGCNLILHSRTLEHTKALEEEVKNLGVEVYSVQAELANHEEVVAMLDEIEAKGTQVDIVFNNAAVQIAYRTDYWNTPVEDFEQSFRINFISVVTICNRLIPKMIQRGFGRVINTTSGIRNEPEQAGYAASKAALDKFTKDLASRLEGTDVMLNLTDPGWCRTDLGGPSAPNDVKSVIPGIAIGAFVDDKKSGRFFPAQSFTGLSLEEAVVKAEQIEAQPHVI</sequence>
<dbReference type="PRINTS" id="PR00081">
    <property type="entry name" value="GDHRDH"/>
</dbReference>
<dbReference type="RefSeq" id="WP_211022367.1">
    <property type="nucleotide sequence ID" value="NZ_BOSL01000004.1"/>
</dbReference>
<dbReference type="Proteomes" id="UP000679992">
    <property type="component" value="Unassembled WGS sequence"/>
</dbReference>